<name>A0A2P2N7M8_RHIMU</name>
<dbReference type="AlphaFoldDB" id="A0A2P2N7M8"/>
<dbReference type="EMBL" id="GGEC01057997">
    <property type="protein sequence ID" value="MBX38481.1"/>
    <property type="molecule type" value="Transcribed_RNA"/>
</dbReference>
<accession>A0A2P2N7M8</accession>
<organism evidence="1">
    <name type="scientific">Rhizophora mucronata</name>
    <name type="common">Asiatic mangrove</name>
    <dbReference type="NCBI Taxonomy" id="61149"/>
    <lineage>
        <taxon>Eukaryota</taxon>
        <taxon>Viridiplantae</taxon>
        <taxon>Streptophyta</taxon>
        <taxon>Embryophyta</taxon>
        <taxon>Tracheophyta</taxon>
        <taxon>Spermatophyta</taxon>
        <taxon>Magnoliopsida</taxon>
        <taxon>eudicotyledons</taxon>
        <taxon>Gunneridae</taxon>
        <taxon>Pentapetalae</taxon>
        <taxon>rosids</taxon>
        <taxon>fabids</taxon>
        <taxon>Malpighiales</taxon>
        <taxon>Rhizophoraceae</taxon>
        <taxon>Rhizophora</taxon>
    </lineage>
</organism>
<sequence length="34" mass="4191">MEFTAIHSRRWAKNIKILHLITQRFKISECRSYI</sequence>
<reference evidence="1" key="1">
    <citation type="submission" date="2018-02" db="EMBL/GenBank/DDBJ databases">
        <title>Rhizophora mucronata_Transcriptome.</title>
        <authorList>
            <person name="Meera S.P."/>
            <person name="Sreeshan A."/>
            <person name="Augustine A."/>
        </authorList>
    </citation>
    <scope>NUCLEOTIDE SEQUENCE</scope>
    <source>
        <tissue evidence="1">Leaf</tissue>
    </source>
</reference>
<evidence type="ECO:0000313" key="1">
    <source>
        <dbReference type="EMBL" id="MBX38481.1"/>
    </source>
</evidence>
<proteinExistence type="predicted"/>
<protein>
    <submittedName>
        <fullName evidence="1">Uncharacterized protein</fullName>
    </submittedName>
</protein>